<feature type="transmembrane region" description="Helical" evidence="1">
    <location>
        <begin position="79"/>
        <end position="100"/>
    </location>
</feature>
<dbReference type="KEGG" id="lar:lam_831"/>
<dbReference type="PATRIC" id="fig|1261131.3.peg.800"/>
<reference evidence="2 3" key="1">
    <citation type="journal article" date="2014" name="Mol. Plant Microbe Interact.">
        <title>The complete genome sequence of Candidatus Liberibacter americanus, associated with citrus Huanglongbing.</title>
        <authorList>
            <person name="Wulff N.A."/>
            <person name="Zhang S."/>
            <person name="Setubal J.C."/>
            <person name="Almeida N.F."/>
            <person name="Martins E.C."/>
            <person name="Harakava R."/>
            <person name="Kumar D."/>
            <person name="Rangel L.T."/>
            <person name="Foissac X."/>
            <person name="Bove J."/>
            <person name="Gabriel D.W."/>
        </authorList>
    </citation>
    <scope>NUCLEOTIDE SEQUENCE [LARGE SCALE GENOMIC DNA]</scope>
    <source>
        <strain evidence="2 3">Sao Paulo</strain>
    </source>
</reference>
<organism evidence="2 3">
    <name type="scientific">Candidatus Liberibacter americanus str. Sao Paulo</name>
    <dbReference type="NCBI Taxonomy" id="1261131"/>
    <lineage>
        <taxon>Bacteria</taxon>
        <taxon>Pseudomonadati</taxon>
        <taxon>Pseudomonadota</taxon>
        <taxon>Alphaproteobacteria</taxon>
        <taxon>Hyphomicrobiales</taxon>
        <taxon>Rhizobiaceae</taxon>
        <taxon>Liberibacter</taxon>
    </lineage>
</organism>
<feature type="transmembrane region" description="Helical" evidence="1">
    <location>
        <begin position="112"/>
        <end position="132"/>
    </location>
</feature>
<evidence type="ECO:0000313" key="2">
    <source>
        <dbReference type="EMBL" id="AHA28170.1"/>
    </source>
</evidence>
<proteinExistence type="predicted"/>
<keyword evidence="1" id="KW-1133">Transmembrane helix</keyword>
<dbReference type="HOGENOM" id="CLU_1615978_0_0_5"/>
<gene>
    <name evidence="2" type="ORF">lam_831</name>
</gene>
<accession>U6B5E0</accession>
<dbReference type="RefSeq" id="WP_007557512.1">
    <property type="nucleotide sequence ID" value="NC_022793.1"/>
</dbReference>
<keyword evidence="1" id="KW-0812">Transmembrane</keyword>
<name>U6B5E0_9HYPH</name>
<dbReference type="EMBL" id="CP006604">
    <property type="protein sequence ID" value="AHA28170.1"/>
    <property type="molecule type" value="Genomic_DNA"/>
</dbReference>
<sequence>MNNPKDKTEDKEENKICILEQNIRNITGNTECLALTIDQIDQKICGYTKLQKELQKSSDEYVKECKREINNALVWRNSFLIGLSIYFVMINIYVFCIVFGTSTTIDNSAINLFYVLMVHNACILITPIVSLFKSYGERNKNEYFPPAMRTAMDLAKKKISQITN</sequence>
<keyword evidence="3" id="KW-1185">Reference proteome</keyword>
<protein>
    <submittedName>
        <fullName evidence="2">Uncharacterized protein</fullName>
    </submittedName>
</protein>
<evidence type="ECO:0000313" key="3">
    <source>
        <dbReference type="Proteomes" id="UP000017862"/>
    </source>
</evidence>
<dbReference type="Proteomes" id="UP000017862">
    <property type="component" value="Chromosome"/>
</dbReference>
<evidence type="ECO:0000256" key="1">
    <source>
        <dbReference type="SAM" id="Phobius"/>
    </source>
</evidence>
<keyword evidence="1" id="KW-0472">Membrane</keyword>
<dbReference type="AlphaFoldDB" id="U6B5E0"/>